<reference evidence="1" key="1">
    <citation type="journal article" date="2014" name="Front. Microbiol.">
        <title>High frequency of phylogenetically diverse reductive dehalogenase-homologous genes in deep subseafloor sedimentary metagenomes.</title>
        <authorList>
            <person name="Kawai M."/>
            <person name="Futagami T."/>
            <person name="Toyoda A."/>
            <person name="Takaki Y."/>
            <person name="Nishi S."/>
            <person name="Hori S."/>
            <person name="Arai W."/>
            <person name="Tsubouchi T."/>
            <person name="Morono Y."/>
            <person name="Uchiyama I."/>
            <person name="Ito T."/>
            <person name="Fujiyama A."/>
            <person name="Inagaki F."/>
            <person name="Takami H."/>
        </authorList>
    </citation>
    <scope>NUCLEOTIDE SEQUENCE</scope>
    <source>
        <strain evidence="1">Expedition CK06-06</strain>
    </source>
</reference>
<accession>X1C8A6</accession>
<organism evidence="1">
    <name type="scientific">marine sediment metagenome</name>
    <dbReference type="NCBI Taxonomy" id="412755"/>
    <lineage>
        <taxon>unclassified sequences</taxon>
        <taxon>metagenomes</taxon>
        <taxon>ecological metagenomes</taxon>
    </lineage>
</organism>
<sequence>FIGFKQPTPEIMQSWTQWIKSVEDKVADMGNGLSQGKEITKNGTKELPMDLDAITAYMVFNAKNFDEAEKIAQSCPMITSVKVYEVRLPDGG</sequence>
<name>X1C8A6_9ZZZZ</name>
<comment type="caution">
    <text evidence="1">The sequence shown here is derived from an EMBL/GenBank/DDBJ whole genome shotgun (WGS) entry which is preliminary data.</text>
</comment>
<evidence type="ECO:0008006" key="2">
    <source>
        <dbReference type="Google" id="ProtNLM"/>
    </source>
</evidence>
<evidence type="ECO:0000313" key="1">
    <source>
        <dbReference type="EMBL" id="GAG80646.1"/>
    </source>
</evidence>
<gene>
    <name evidence="1" type="ORF">S01H4_21530</name>
</gene>
<feature type="non-terminal residue" evidence="1">
    <location>
        <position position="1"/>
    </location>
</feature>
<proteinExistence type="predicted"/>
<protein>
    <recommendedName>
        <fullName evidence="2">YCII-related domain-containing protein</fullName>
    </recommendedName>
</protein>
<dbReference type="EMBL" id="BART01009765">
    <property type="protein sequence ID" value="GAG80646.1"/>
    <property type="molecule type" value="Genomic_DNA"/>
</dbReference>
<dbReference type="AlphaFoldDB" id="X1C8A6"/>